<feature type="compositionally biased region" description="Low complexity" evidence="1">
    <location>
        <begin position="489"/>
        <end position="514"/>
    </location>
</feature>
<evidence type="ECO:0000256" key="1">
    <source>
        <dbReference type="SAM" id="MobiDB-lite"/>
    </source>
</evidence>
<feature type="compositionally biased region" description="Low complexity" evidence="1">
    <location>
        <begin position="347"/>
        <end position="386"/>
    </location>
</feature>
<organism evidence="2 3">
    <name type="scientific">Tetradesmus obliquus</name>
    <name type="common">Green alga</name>
    <name type="synonym">Acutodesmus obliquus</name>
    <dbReference type="NCBI Taxonomy" id="3088"/>
    <lineage>
        <taxon>Eukaryota</taxon>
        <taxon>Viridiplantae</taxon>
        <taxon>Chlorophyta</taxon>
        <taxon>core chlorophytes</taxon>
        <taxon>Chlorophyceae</taxon>
        <taxon>CS clade</taxon>
        <taxon>Sphaeropleales</taxon>
        <taxon>Scenedesmaceae</taxon>
        <taxon>Tetradesmus</taxon>
    </lineage>
</organism>
<feature type="region of interest" description="Disordered" evidence="1">
    <location>
        <begin position="301"/>
        <end position="458"/>
    </location>
</feature>
<accession>A0A383V3A9</accession>
<keyword evidence="3" id="KW-1185">Reference proteome</keyword>
<feature type="compositionally biased region" description="Low complexity" evidence="1">
    <location>
        <begin position="106"/>
        <end position="156"/>
    </location>
</feature>
<feature type="compositionally biased region" description="Low complexity" evidence="1">
    <location>
        <begin position="307"/>
        <end position="340"/>
    </location>
</feature>
<feature type="compositionally biased region" description="Low complexity" evidence="1">
    <location>
        <begin position="524"/>
        <end position="535"/>
    </location>
</feature>
<dbReference type="AlphaFoldDB" id="A0A383V3A9"/>
<feature type="compositionally biased region" description="Polar residues" evidence="1">
    <location>
        <begin position="75"/>
        <end position="84"/>
    </location>
</feature>
<gene>
    <name evidence="2" type="ORF">BQ4739_LOCUS20</name>
</gene>
<sequence length="625" mass="62255">MPGKLPLQQAGQEQESSTGRPRQTLQRRVQNALRWRSWGGESDTAAPALATRPPSGPGRHRAGRSAGSDVELSALPSTTTSSICSDMPVLSSPAATVGSGEQLARSTVGSTKSSTSSAAGAGLANDAGSSGAGPSSSSAAGIQQQQQQQQSTPAIGIPGATDDACSIVTQAGSTAHSFTSLYSMLADQGEAGSETAGPSAAAATAGIAGSSSGHTGGAMSPFRGSDAGGDVGTSVSTLPLISEMAYDDEQQLMQEVDELAGGEGVSGRVSGFDEAEEDAADDAAAAQRRAAQQGALVMSGISGRPRVSSSHGSVTSAASDASVSAPGSAASGPIGAVVGPRMASPAGAGSSFGRSGYSSQRSSGSRHSLHQQQQQLQLGSGDSRSSADLPPPFGMRKRPDNDETCSYATQAGSVHSVSSVLSSAFAESAPQQRTSGSGSAAAAGQQQLLIHPLSEPTDELGCFEEEDASLTAAARSSSAGDGSIDGHHLSLSSPNSSSGQQQGALAAHAGQHLGVDNAWGLDEQQWQQQQQAPGGPAAGAHGGGLERKGSLKGALRSVVAWGSGLGQRLQRGSHEKQAGHKQQQQQQQGAGRAGAGASSSNGPPLAGPQARQQRPASGSQELASM</sequence>
<protein>
    <submittedName>
        <fullName evidence="2">Uncharacterized protein</fullName>
    </submittedName>
</protein>
<reference evidence="2 3" key="1">
    <citation type="submission" date="2016-10" db="EMBL/GenBank/DDBJ databases">
        <authorList>
            <person name="Cai Z."/>
        </authorList>
    </citation>
    <scope>NUCLEOTIDE SEQUENCE [LARGE SCALE GENOMIC DNA]</scope>
</reference>
<name>A0A383V3A9_TETOB</name>
<proteinExistence type="predicted"/>
<feature type="compositionally biased region" description="Low complexity" evidence="1">
    <location>
        <begin position="580"/>
        <end position="590"/>
    </location>
</feature>
<dbReference type="EMBL" id="FNXT01000001">
    <property type="protein sequence ID" value="SZX59400.1"/>
    <property type="molecule type" value="Genomic_DNA"/>
</dbReference>
<feature type="region of interest" description="Disordered" evidence="1">
    <location>
        <begin position="1"/>
        <end position="158"/>
    </location>
</feature>
<feature type="compositionally biased region" description="Low complexity" evidence="1">
    <location>
        <begin position="471"/>
        <end position="482"/>
    </location>
</feature>
<feature type="compositionally biased region" description="Polar residues" evidence="1">
    <location>
        <begin position="9"/>
        <end position="29"/>
    </location>
</feature>
<evidence type="ECO:0000313" key="2">
    <source>
        <dbReference type="EMBL" id="SZX59400.1"/>
    </source>
</evidence>
<feature type="compositionally biased region" description="Polar residues" evidence="1">
    <location>
        <begin position="610"/>
        <end position="625"/>
    </location>
</feature>
<evidence type="ECO:0000313" key="3">
    <source>
        <dbReference type="Proteomes" id="UP000256970"/>
    </source>
</evidence>
<feature type="compositionally biased region" description="Low complexity" evidence="1">
    <location>
        <begin position="413"/>
        <end position="447"/>
    </location>
</feature>
<feature type="region of interest" description="Disordered" evidence="1">
    <location>
        <begin position="565"/>
        <end position="625"/>
    </location>
</feature>
<feature type="region of interest" description="Disordered" evidence="1">
    <location>
        <begin position="471"/>
        <end position="551"/>
    </location>
</feature>
<dbReference type="Proteomes" id="UP000256970">
    <property type="component" value="Unassembled WGS sequence"/>
</dbReference>